<protein>
    <recommendedName>
        <fullName evidence="1">PD(D/E)XK endonuclease domain-containing protein</fullName>
    </recommendedName>
</protein>
<proteinExistence type="predicted"/>
<dbReference type="InterPro" id="IPR021671">
    <property type="entry name" value="PD(D/E)XK_Endonuc"/>
</dbReference>
<dbReference type="InterPro" id="IPR011856">
    <property type="entry name" value="tRNA_endonuc-like_dom_sf"/>
</dbReference>
<keyword evidence="3" id="KW-1185">Reference proteome</keyword>
<evidence type="ECO:0000259" key="1">
    <source>
        <dbReference type="Pfam" id="PF11645"/>
    </source>
</evidence>
<feature type="domain" description="PD(D/E)XK endonuclease" evidence="1">
    <location>
        <begin position="138"/>
        <end position="231"/>
    </location>
</feature>
<dbReference type="Gene3D" id="3.40.1350.10">
    <property type="match status" value="1"/>
</dbReference>
<organism evidence="2 3">
    <name type="scientific">Kribbella shirazensis</name>
    <dbReference type="NCBI Taxonomy" id="1105143"/>
    <lineage>
        <taxon>Bacteria</taxon>
        <taxon>Bacillati</taxon>
        <taxon>Actinomycetota</taxon>
        <taxon>Actinomycetes</taxon>
        <taxon>Propionibacteriales</taxon>
        <taxon>Kribbellaceae</taxon>
        <taxon>Kribbella</taxon>
    </lineage>
</organism>
<evidence type="ECO:0000313" key="2">
    <source>
        <dbReference type="EMBL" id="NIK59380.1"/>
    </source>
</evidence>
<dbReference type="Proteomes" id="UP000555407">
    <property type="component" value="Unassembled WGS sequence"/>
</dbReference>
<reference evidence="2 3" key="1">
    <citation type="submission" date="2020-03" db="EMBL/GenBank/DDBJ databases">
        <title>Sequencing the genomes of 1000 actinobacteria strains.</title>
        <authorList>
            <person name="Klenk H.-P."/>
        </authorList>
    </citation>
    <scope>NUCLEOTIDE SEQUENCE [LARGE SCALE GENOMIC DNA]</scope>
    <source>
        <strain evidence="2 3">DSM 45490</strain>
    </source>
</reference>
<name>A0A7X5VDS6_9ACTN</name>
<gene>
    <name evidence="2" type="ORF">BJY22_005097</name>
</gene>
<dbReference type="RefSeq" id="WP_167211067.1">
    <property type="nucleotide sequence ID" value="NZ_JAASRO010000001.1"/>
</dbReference>
<dbReference type="EMBL" id="JAASRO010000001">
    <property type="protein sequence ID" value="NIK59380.1"/>
    <property type="molecule type" value="Genomic_DNA"/>
</dbReference>
<comment type="caution">
    <text evidence="2">The sequence shown here is derived from an EMBL/GenBank/DDBJ whole genome shotgun (WGS) entry which is preliminary data.</text>
</comment>
<dbReference type="GO" id="GO:0003676">
    <property type="term" value="F:nucleic acid binding"/>
    <property type="evidence" value="ECO:0007669"/>
    <property type="project" value="InterPro"/>
</dbReference>
<dbReference type="AlphaFoldDB" id="A0A7X5VDS6"/>
<evidence type="ECO:0000313" key="3">
    <source>
        <dbReference type="Proteomes" id="UP000555407"/>
    </source>
</evidence>
<dbReference type="Pfam" id="PF11645">
    <property type="entry name" value="PDDEXK_5"/>
    <property type="match status" value="1"/>
</dbReference>
<sequence length="297" mass="32057">MGATGDRRGWTDDDLRQAVKSSVSWRGVARVLGLKDTSAATPRRHAARLGLDTSHFTGQRRWSDQQLREAVAASSCWADVVAALGIVDNGAERVRVKGHAVRLGLDCSHLRPPHAKSAPDEVFDEPVRPEMLRYSAAALAMAWFTLRGCAVALPIEPQAYDLLVTTSKGIQRVQVKSCAARTAKGYWHVGIGRRPYVLDKSASKMPYDPESIDLFFIVLGDGSIYVIPSSVLAGRVGISIESYTAYRVGDASSMLGSGAPATDAPRGVSAYAREFLGLRGFDPQGFAFDVYSGRDAV</sequence>
<accession>A0A7X5VDS6</accession>